<dbReference type="RefSeq" id="WP_148405038.1">
    <property type="nucleotide sequence ID" value="NZ_VSKK01000005.1"/>
</dbReference>
<name>A0A5D0R0P8_9FLAO</name>
<comment type="caution">
    <text evidence="1">The sequence shown here is derived from an EMBL/GenBank/DDBJ whole genome shotgun (WGS) entry which is preliminary data.</text>
</comment>
<protein>
    <submittedName>
        <fullName evidence="1">Uncharacterized protein</fullName>
    </submittedName>
</protein>
<organism evidence="1 2">
    <name type="scientific">Bizionia myxarmorum</name>
    <dbReference type="NCBI Taxonomy" id="291186"/>
    <lineage>
        <taxon>Bacteria</taxon>
        <taxon>Pseudomonadati</taxon>
        <taxon>Bacteroidota</taxon>
        <taxon>Flavobacteriia</taxon>
        <taxon>Flavobacteriales</taxon>
        <taxon>Flavobacteriaceae</taxon>
        <taxon>Bizionia</taxon>
    </lineage>
</organism>
<dbReference type="EMBL" id="VSKK01000005">
    <property type="protein sequence ID" value="TYB74258.1"/>
    <property type="molecule type" value="Genomic_DNA"/>
</dbReference>
<dbReference type="Proteomes" id="UP000323720">
    <property type="component" value="Unassembled WGS sequence"/>
</dbReference>
<proteinExistence type="predicted"/>
<dbReference type="AlphaFoldDB" id="A0A5D0R0P8"/>
<evidence type="ECO:0000313" key="2">
    <source>
        <dbReference type="Proteomes" id="UP000323720"/>
    </source>
</evidence>
<accession>A0A5D0R0P8</accession>
<reference evidence="1 2" key="1">
    <citation type="submission" date="2019-08" db="EMBL/GenBank/DDBJ databases">
        <title>Genomes of Antarctic Bizionia species.</title>
        <authorList>
            <person name="Bowman J.P."/>
        </authorList>
    </citation>
    <scope>NUCLEOTIDE SEQUENCE [LARGE SCALE GENOMIC DNA]</scope>
    <source>
        <strain evidence="1 2">ADA-4</strain>
    </source>
</reference>
<sequence>MILNDSNEELVPKFFGILEEVSFDTVDETLIGVLLKKEIIFISNLNSGFSFNSEEFEVPLYFNGVIYSFNDEFLEEVYLCLSFCINYDALGIQVDREKLIYRLDGFIGKDEKLKYLKQEHQKQFPESDLYSLYDDNLVSRNQEFTNWKDLVYDVIGSYPLFAQMYLNENAPKIGFFGWIRSTLSDNKNLENDFLFSDLIDLWREFMESSYMLFHIKLEIEKIENPICLNKNKKNGSIITTQSLFINNSQYFTIISDLILKGVITEKMEFIIPVKYEKRGAQFFICALMFQLDNKGYLKFCNDVDKVQALNNTFNVNISKQNYNAFLNSTNQDVYLSYTSFIDKATNMVDFPF</sequence>
<gene>
    <name evidence="1" type="ORF">ES674_13960</name>
</gene>
<evidence type="ECO:0000313" key="1">
    <source>
        <dbReference type="EMBL" id="TYB74258.1"/>
    </source>
</evidence>
<keyword evidence="2" id="KW-1185">Reference proteome</keyword>